<keyword evidence="3" id="KW-1185">Reference proteome</keyword>
<protein>
    <submittedName>
        <fullName evidence="2">STAS-like domain-containing protein</fullName>
    </submittedName>
</protein>
<sequence length="101" mass="11406">MVTIRIIDHVNHGYTNADGDVIKDLILKELNTGQQVLLSFAEIDSVSSSFLNSALIDLLDHYSFDFIKSNLGFKDSSKAINDAIRRRFSFEVSKKKDLIEV</sequence>
<accession>A0ABS6FSR6</accession>
<dbReference type="Pfam" id="PF14213">
    <property type="entry name" value="DUF4325"/>
    <property type="match status" value="1"/>
</dbReference>
<evidence type="ECO:0000313" key="2">
    <source>
        <dbReference type="EMBL" id="MBU5673268.1"/>
    </source>
</evidence>
<reference evidence="2 3" key="1">
    <citation type="submission" date="2021-06" db="EMBL/GenBank/DDBJ databases">
        <authorList>
            <person name="Sun Q."/>
            <person name="Li D."/>
        </authorList>
    </citation>
    <scope>NUCLEOTIDE SEQUENCE [LARGE SCALE GENOMIC DNA]</scope>
    <source>
        <strain evidence="2 3">MSJ-6</strain>
    </source>
</reference>
<dbReference type="EMBL" id="JAHLQJ010000013">
    <property type="protein sequence ID" value="MBU5673268.1"/>
    <property type="molecule type" value="Genomic_DNA"/>
</dbReference>
<dbReference type="RefSeq" id="WP_216479823.1">
    <property type="nucleotide sequence ID" value="NZ_JAHLQJ010000013.1"/>
</dbReference>
<evidence type="ECO:0000313" key="3">
    <source>
        <dbReference type="Proteomes" id="UP000743001"/>
    </source>
</evidence>
<organism evidence="2 3">
    <name type="scientific">Paenibacillus brevis</name>
    <dbReference type="NCBI Taxonomy" id="2841508"/>
    <lineage>
        <taxon>Bacteria</taxon>
        <taxon>Bacillati</taxon>
        <taxon>Bacillota</taxon>
        <taxon>Bacilli</taxon>
        <taxon>Bacillales</taxon>
        <taxon>Paenibacillaceae</taxon>
        <taxon>Paenibacillus</taxon>
    </lineage>
</organism>
<evidence type="ECO:0000259" key="1">
    <source>
        <dbReference type="Pfam" id="PF14213"/>
    </source>
</evidence>
<feature type="domain" description="DUF4325" evidence="1">
    <location>
        <begin position="18"/>
        <end position="79"/>
    </location>
</feature>
<name>A0ABS6FSR6_9BACL</name>
<gene>
    <name evidence="2" type="ORF">KQJ23_15675</name>
</gene>
<dbReference type="InterPro" id="IPR025474">
    <property type="entry name" value="DUF4325"/>
</dbReference>
<comment type="caution">
    <text evidence="2">The sequence shown here is derived from an EMBL/GenBank/DDBJ whole genome shotgun (WGS) entry which is preliminary data.</text>
</comment>
<proteinExistence type="predicted"/>
<dbReference type="Proteomes" id="UP000743001">
    <property type="component" value="Unassembled WGS sequence"/>
</dbReference>